<evidence type="ECO:0000256" key="13">
    <source>
        <dbReference type="RuleBase" id="RU003762"/>
    </source>
</evidence>
<feature type="region of interest" description="Disordered" evidence="15">
    <location>
        <begin position="1895"/>
        <end position="1923"/>
    </location>
</feature>
<comment type="subcellular location">
    <subcellularLocation>
        <location evidence="1 13">Membrane</location>
        <topology evidence="1 13">Single-pass type I membrane protein</topology>
    </subcellularLocation>
</comment>
<dbReference type="Gene3D" id="2.60.40.1460">
    <property type="entry name" value="Integrin domains. Chain A, domain 2"/>
    <property type="match status" value="1"/>
</dbReference>
<feature type="region of interest" description="Disordered" evidence="15">
    <location>
        <begin position="950"/>
        <end position="969"/>
    </location>
</feature>
<dbReference type="PRINTS" id="PR01185">
    <property type="entry name" value="INTEGRINA"/>
</dbReference>
<keyword evidence="11" id="KW-0325">Glycoprotein</keyword>
<sequence length="1923" mass="215210">MFAIFLFTLLVFSKTPVIKMFNLDIISPDFRTGPSGSLFGFAVVSSSAKQQWFYVGAPQALLTRQRSTSITDNSTNTVSKGRLFGNIFECRNGTNECRAILSEDDLSQSMPSFHNVLDDAWLGSSVIATSNDSLVACGYRLMRNISIDRYDSRGGCFKIAADRRDISYYDFCEQSSETELLHEGSALCQSGLSLAYMPAGGGRSDIIAFGEPGAFQWSGRIEADYSDTLLRQLYVFKSTSSTPLPYSYLGYSVLIIKTKSRDTNDRSYIFIASAPRASNGRGEIRFFTKRFVSSNTFGYDTLQPIFHMNNNRSVPLMLVGEQTGSYFGHTLTAGDLNGDGHTDLVVSAPFFYSKKPSYGGAVYIYYGLNGRFSDERREILQGPAAESRFGFAVVCIPDLNKDGIDDLAISAPSEKDDVHTGSVYIYLGSRTNKLMKFTQKIVPSQLLLNTKQTVNISDFGFSLSTQSPFNSPLSFSSSLSTSSNSTVLIEYPSLIIGVPKADMVYNLRSHPLVNVNVQIENMKELQAIRYSTEDRHCKSIDGTPVVCFSVQICVESKDKLAQNLMIIYTLTADTLFTIGRILSNINHLPSVTAKQLVNTCENQTFFAKSGNDDFLTPIHFSLVYNVSQDRNELRSKTFLADVALPMINGTEDERTKKFQANFYKGCGNNDQCITDLQLTAEFVNGQNIISHQDSTSNLPVLGFDSEIRIRLVLANVPAEPNRRQADPAFGTKIDVYFPAFFVQFSQAIMEDKSYSCQPILGNHVRCKMTDFFNRPFPPEKISIIELIFTLSNVSLSNILRFDFHSTTLTNETNLENNNVALTAKVLLKTDLSLRAGHEPEQISLTGDGALGLSSVKTIEQFGMEVTHVYTIINSGPNSVRSHNVTIYWPYETLDEQWEHGKLLLYLVDEPILEVSSSLSSSGTKIDGHCERLAQWRDHIHILDSLNRTSMTNRKRRDEQNSENGMDSKASLATTITSPISSITRSLTLSCDPNYQNVRCYPIYCHIKSLSAQNYYFIKLRARLWNSTLIEEYIDKYDRVDIQSFALIHINDLLIHQTSTDNDNASATTPVEFANRSDKIIVPRLPLWVPLVGAMAGLILLVFIVIVCCLLGFFQRTKAPPIKKKPTALPLDGTTTNSSSDEHQRILLRQAHRQQTLYPSSTTNSFNEENFLSQQTTIPLIHSIPEVPSADNQDIDEDEEDDDLVHNNLGNQSDIEEEARFPVEYDDDEYSSKMNEPLVDVESINQSVKHRAATMSTDQRKRELEEKRAKLEKMRQEKMLKNTPTTPMTPGFASIPATTLTTTREDADPDKILKEVGILQTASLPATSPSVSPGSAGAASASASSSQQKRRPPSSIALQICQQTTATISVPPKELVTYSKEVQTIESGDKDPAASPIQHEHLQWDDEFPQPTAGERNQLVYVSDEDTMSFDENTKPSIGMSLASVAKLERTRSLKQQNKQFSLQGQSSLVKQELTNEEREQIQKSEHFQDFFSRSARIIERSLWESPQAFDIFKDYSGRESDEQNEKMDVGEIIKFDREFFDERWTRHRIVTCIDTSTYHPELVLASYSQNDESTHESDGVVLIWNTKFKSKPTPEYVFNCQSWVTSCVFSKFHPNILLGGTYSGQIVVWDTRTNKRTPVQRTALSASSHTHPVYCLQVIGTQNANNLISISNEGKMCSWNIEMMTQPQESMDLAYRTKPVAATRMVFPGVEVNNFVIGSEEGQAYSGSRHGNKAGIQDSYEGHFGPITGLSCHNVNGSVDFSPLFLTSSFDWSVKLWSLKESKPLNSFEVNSDYVTDVRWSPVHPSVFLTCDITGRFDIWNLNHDSELPLLSTTLDGNVALNKCLWSHNGQQIILGDDQGKLRLYDVNEFLTNPKQDDFNKLSSTLQEFKRNTLDAFDDNHPTNVPTATTTATTSATSVSHNS</sequence>
<evidence type="ECO:0000259" key="17">
    <source>
        <dbReference type="Pfam" id="PF20805"/>
    </source>
</evidence>
<evidence type="ECO:0000256" key="1">
    <source>
        <dbReference type="ARBA" id="ARBA00004479"/>
    </source>
</evidence>
<dbReference type="Pfam" id="PF20806">
    <property type="entry name" value="Integrin_A_Ig_3"/>
    <property type="match status" value="1"/>
</dbReference>
<dbReference type="InterPro" id="IPR013517">
    <property type="entry name" value="FG-GAP"/>
</dbReference>
<dbReference type="PANTHER" id="PTHR23220:SF122">
    <property type="entry name" value="INTEGRIN ALPHA-PS1"/>
    <property type="match status" value="1"/>
</dbReference>
<dbReference type="SUPFAM" id="SSF69179">
    <property type="entry name" value="Integrin domains"/>
    <property type="match status" value="3"/>
</dbReference>
<keyword evidence="14" id="KW-0175">Coiled coil</keyword>
<feature type="signal peptide" evidence="13">
    <location>
        <begin position="1"/>
        <end position="20"/>
    </location>
</feature>
<keyword evidence="10 13" id="KW-0675">Receptor</keyword>
<evidence type="ECO:0000256" key="15">
    <source>
        <dbReference type="SAM" id="MobiDB-lite"/>
    </source>
</evidence>
<dbReference type="SUPFAM" id="SSF69318">
    <property type="entry name" value="Integrin alpha N-terminal domain"/>
    <property type="match status" value="1"/>
</dbReference>
<keyword evidence="6 13" id="KW-0130">Cell adhesion</keyword>
<evidence type="ECO:0000256" key="14">
    <source>
        <dbReference type="SAM" id="Coils"/>
    </source>
</evidence>
<feature type="region of interest" description="Disordered" evidence="15">
    <location>
        <begin position="1323"/>
        <end position="1353"/>
    </location>
</feature>
<dbReference type="EMBL" id="CAJNOJ010000119">
    <property type="protein sequence ID" value="CAF1150157.1"/>
    <property type="molecule type" value="Genomic_DNA"/>
</dbReference>
<evidence type="ECO:0000256" key="3">
    <source>
        <dbReference type="ARBA" id="ARBA00022692"/>
    </source>
</evidence>
<dbReference type="InterPro" id="IPR032695">
    <property type="entry name" value="Integrin_dom_sf"/>
</dbReference>
<evidence type="ECO:0000256" key="9">
    <source>
        <dbReference type="ARBA" id="ARBA00023136"/>
    </source>
</evidence>
<feature type="repeat" description="FG-GAP" evidence="12">
    <location>
        <begin position="313"/>
        <end position="374"/>
    </location>
</feature>
<dbReference type="InterPro" id="IPR036322">
    <property type="entry name" value="WD40_repeat_dom_sf"/>
</dbReference>
<name>A0A814SPP9_ADIRI</name>
<dbReference type="GO" id="GO:0005178">
    <property type="term" value="F:integrin binding"/>
    <property type="evidence" value="ECO:0007669"/>
    <property type="project" value="TreeGrafter"/>
</dbReference>
<dbReference type="Pfam" id="PF01839">
    <property type="entry name" value="FG-GAP"/>
    <property type="match status" value="2"/>
</dbReference>
<keyword evidence="8 13" id="KW-0401">Integrin</keyword>
<dbReference type="InterPro" id="IPR015943">
    <property type="entry name" value="WD40/YVTN_repeat-like_dom_sf"/>
</dbReference>
<dbReference type="SMART" id="SM00320">
    <property type="entry name" value="WD40"/>
    <property type="match status" value="5"/>
</dbReference>
<feature type="compositionally biased region" description="Low complexity" evidence="15">
    <location>
        <begin position="1902"/>
        <end position="1923"/>
    </location>
</feature>
<comment type="caution">
    <text evidence="19">The sequence shown here is derived from an EMBL/GenBank/DDBJ whole genome shotgun (WGS) entry which is preliminary data.</text>
</comment>
<dbReference type="GO" id="GO:0007160">
    <property type="term" value="P:cell-matrix adhesion"/>
    <property type="evidence" value="ECO:0007669"/>
    <property type="project" value="TreeGrafter"/>
</dbReference>
<evidence type="ECO:0000256" key="5">
    <source>
        <dbReference type="ARBA" id="ARBA00022737"/>
    </source>
</evidence>
<dbReference type="Pfam" id="PF08441">
    <property type="entry name" value="Integrin_A_Ig_1"/>
    <property type="match status" value="1"/>
</dbReference>
<dbReference type="InterPro" id="IPR000413">
    <property type="entry name" value="Integrin_alpha"/>
</dbReference>
<dbReference type="InterPro" id="IPR028994">
    <property type="entry name" value="Integrin_alpha_N"/>
</dbReference>
<dbReference type="InterPro" id="IPR048286">
    <property type="entry name" value="Integrin_alpha_Ig-like_3"/>
</dbReference>
<dbReference type="Gene3D" id="1.20.5.930">
    <property type="entry name" value="Bicelle-embedded integrin alpha(iib) transmembrane segment"/>
    <property type="match status" value="1"/>
</dbReference>
<evidence type="ECO:0000256" key="6">
    <source>
        <dbReference type="ARBA" id="ARBA00022889"/>
    </source>
</evidence>
<evidence type="ECO:0000256" key="8">
    <source>
        <dbReference type="ARBA" id="ARBA00023037"/>
    </source>
</evidence>
<dbReference type="SMART" id="SM00191">
    <property type="entry name" value="Int_alpha"/>
    <property type="match status" value="4"/>
</dbReference>
<dbReference type="SUPFAM" id="SSF50978">
    <property type="entry name" value="WD40 repeat-like"/>
    <property type="match status" value="1"/>
</dbReference>
<dbReference type="Gene3D" id="2.60.40.1510">
    <property type="entry name" value="ntegrin, alpha v. Chain A, domain 3"/>
    <property type="match status" value="1"/>
</dbReference>
<feature type="transmembrane region" description="Helical" evidence="13">
    <location>
        <begin position="1086"/>
        <end position="1113"/>
    </location>
</feature>
<dbReference type="GO" id="GO:0033627">
    <property type="term" value="P:cell adhesion mediated by integrin"/>
    <property type="evidence" value="ECO:0007669"/>
    <property type="project" value="TreeGrafter"/>
</dbReference>
<feature type="coiled-coil region" evidence="14">
    <location>
        <begin position="1253"/>
        <end position="1280"/>
    </location>
</feature>
<evidence type="ECO:0000256" key="11">
    <source>
        <dbReference type="ARBA" id="ARBA00023180"/>
    </source>
</evidence>
<evidence type="ECO:0000256" key="2">
    <source>
        <dbReference type="ARBA" id="ARBA00008054"/>
    </source>
</evidence>
<dbReference type="Pfam" id="PF00400">
    <property type="entry name" value="WD40"/>
    <property type="match status" value="1"/>
</dbReference>
<dbReference type="InterPro" id="IPR013519">
    <property type="entry name" value="Int_alpha_beta-p"/>
</dbReference>
<proteinExistence type="inferred from homology"/>
<evidence type="ECO:0000256" key="4">
    <source>
        <dbReference type="ARBA" id="ARBA00022729"/>
    </source>
</evidence>
<feature type="repeat" description="FG-GAP" evidence="12">
    <location>
        <begin position="375"/>
        <end position="435"/>
    </location>
</feature>
<accession>A0A814SPP9</accession>
<dbReference type="Gene3D" id="2.60.40.1530">
    <property type="entry name" value="ntegrin, alpha v. Chain A, domain 4"/>
    <property type="match status" value="1"/>
</dbReference>
<evidence type="ECO:0000256" key="12">
    <source>
        <dbReference type="PROSITE-ProRule" id="PRU00803"/>
    </source>
</evidence>
<dbReference type="InterPro" id="IPR001680">
    <property type="entry name" value="WD40_rpt"/>
</dbReference>
<keyword evidence="3 13" id="KW-0812">Transmembrane</keyword>
<keyword evidence="9 13" id="KW-0472">Membrane</keyword>
<evidence type="ECO:0000313" key="20">
    <source>
        <dbReference type="Proteomes" id="UP000663852"/>
    </source>
</evidence>
<gene>
    <name evidence="19" type="ORF">EDS130_LOCUS22567</name>
</gene>
<dbReference type="InterPro" id="IPR048285">
    <property type="entry name" value="Integrin_alpha_Ig-like_2"/>
</dbReference>
<dbReference type="GO" id="GO:0008305">
    <property type="term" value="C:integrin complex"/>
    <property type="evidence" value="ECO:0007669"/>
    <property type="project" value="InterPro"/>
</dbReference>
<keyword evidence="7 13" id="KW-1133">Transmembrane helix</keyword>
<feature type="domain" description="Integrin alpha first immunoglubulin-like" evidence="16">
    <location>
        <begin position="510"/>
        <end position="664"/>
    </location>
</feature>
<dbReference type="Gene3D" id="2.130.10.130">
    <property type="entry name" value="Integrin alpha, N-terminal"/>
    <property type="match status" value="1"/>
</dbReference>
<feature type="domain" description="Integrin alpha second immunoglobulin-like" evidence="17">
    <location>
        <begin position="666"/>
        <end position="825"/>
    </location>
</feature>
<reference evidence="19" key="1">
    <citation type="submission" date="2021-02" db="EMBL/GenBank/DDBJ databases">
        <authorList>
            <person name="Nowell W R."/>
        </authorList>
    </citation>
    <scope>NUCLEOTIDE SEQUENCE</scope>
</reference>
<dbReference type="Proteomes" id="UP000663852">
    <property type="component" value="Unassembled WGS sequence"/>
</dbReference>
<dbReference type="OrthoDB" id="5317514at2759"/>
<dbReference type="GO" id="GO:0007229">
    <property type="term" value="P:integrin-mediated signaling pathway"/>
    <property type="evidence" value="ECO:0007669"/>
    <property type="project" value="UniProtKB-KW"/>
</dbReference>
<dbReference type="PROSITE" id="PS51470">
    <property type="entry name" value="FG_GAP"/>
    <property type="match status" value="2"/>
</dbReference>
<evidence type="ECO:0000256" key="7">
    <source>
        <dbReference type="ARBA" id="ARBA00022989"/>
    </source>
</evidence>
<comment type="similarity">
    <text evidence="2 13">Belongs to the integrin alpha chain family.</text>
</comment>
<feature type="compositionally biased region" description="Low complexity" evidence="15">
    <location>
        <begin position="1324"/>
        <end position="1346"/>
    </location>
</feature>
<dbReference type="GO" id="GO:0098609">
    <property type="term" value="P:cell-cell adhesion"/>
    <property type="evidence" value="ECO:0007669"/>
    <property type="project" value="TreeGrafter"/>
</dbReference>
<dbReference type="GO" id="GO:0009897">
    <property type="term" value="C:external side of plasma membrane"/>
    <property type="evidence" value="ECO:0007669"/>
    <property type="project" value="TreeGrafter"/>
</dbReference>
<keyword evidence="5" id="KW-0677">Repeat</keyword>
<organism evidence="19 20">
    <name type="scientific">Adineta ricciae</name>
    <name type="common">Rotifer</name>
    <dbReference type="NCBI Taxonomy" id="249248"/>
    <lineage>
        <taxon>Eukaryota</taxon>
        <taxon>Metazoa</taxon>
        <taxon>Spiralia</taxon>
        <taxon>Gnathifera</taxon>
        <taxon>Rotifera</taxon>
        <taxon>Eurotatoria</taxon>
        <taxon>Bdelloidea</taxon>
        <taxon>Adinetida</taxon>
        <taxon>Adinetidae</taxon>
        <taxon>Adineta</taxon>
    </lineage>
</organism>
<feature type="domain" description="Integrin alpha third immunoglobulin-like" evidence="18">
    <location>
        <begin position="831"/>
        <end position="1070"/>
    </location>
</feature>
<evidence type="ECO:0000259" key="16">
    <source>
        <dbReference type="Pfam" id="PF08441"/>
    </source>
</evidence>
<dbReference type="Gene3D" id="2.130.10.10">
    <property type="entry name" value="YVTN repeat-like/Quinoprotein amine dehydrogenase"/>
    <property type="match status" value="2"/>
</dbReference>
<evidence type="ECO:0000256" key="10">
    <source>
        <dbReference type="ARBA" id="ARBA00023170"/>
    </source>
</evidence>
<dbReference type="InterPro" id="IPR013649">
    <property type="entry name" value="Integrin_alpha_Ig-like_1"/>
</dbReference>
<feature type="chain" id="PRO_5033103788" evidence="13">
    <location>
        <begin position="21"/>
        <end position="1923"/>
    </location>
</feature>
<evidence type="ECO:0000259" key="18">
    <source>
        <dbReference type="Pfam" id="PF20806"/>
    </source>
</evidence>
<protein>
    <submittedName>
        <fullName evidence="19">Uncharacterized protein</fullName>
    </submittedName>
</protein>
<dbReference type="Pfam" id="PF20805">
    <property type="entry name" value="Integrin_A_Ig_2"/>
    <property type="match status" value="1"/>
</dbReference>
<keyword evidence="4 13" id="KW-0732">Signal</keyword>
<dbReference type="PANTHER" id="PTHR23220">
    <property type="entry name" value="INTEGRIN ALPHA"/>
    <property type="match status" value="1"/>
</dbReference>
<evidence type="ECO:0000313" key="19">
    <source>
        <dbReference type="EMBL" id="CAF1150157.1"/>
    </source>
</evidence>